<dbReference type="EMBL" id="KB320663">
    <property type="protein sequence ID" value="ELW66100.1"/>
    <property type="molecule type" value="Genomic_DNA"/>
</dbReference>
<reference evidence="3" key="2">
    <citation type="journal article" date="2013" name="Nat. Commun.">
        <title>Genome of the Chinese tree shrew.</title>
        <authorList>
            <person name="Fan Y."/>
            <person name="Huang Z.Y."/>
            <person name="Cao C.C."/>
            <person name="Chen C.S."/>
            <person name="Chen Y.X."/>
            <person name="Fan D.D."/>
            <person name="He J."/>
            <person name="Hou H.L."/>
            <person name="Hu L."/>
            <person name="Hu X.T."/>
            <person name="Jiang X.T."/>
            <person name="Lai R."/>
            <person name="Lang Y.S."/>
            <person name="Liang B."/>
            <person name="Liao S.G."/>
            <person name="Mu D."/>
            <person name="Ma Y.Y."/>
            <person name="Niu Y.Y."/>
            <person name="Sun X.Q."/>
            <person name="Xia J.Q."/>
            <person name="Xiao J."/>
            <person name="Xiong Z.Q."/>
            <person name="Xu L."/>
            <person name="Yang L."/>
            <person name="Zhang Y."/>
            <person name="Zhao W."/>
            <person name="Zhao X.D."/>
            <person name="Zheng Y.T."/>
            <person name="Zhou J.M."/>
            <person name="Zhu Y.B."/>
            <person name="Zhang G.J."/>
            <person name="Wang J."/>
            <person name="Yao Y.G."/>
        </authorList>
    </citation>
    <scope>NUCLEOTIDE SEQUENCE [LARGE SCALE GENOMIC DNA]</scope>
</reference>
<dbReference type="InParanoid" id="L9KT57"/>
<feature type="region of interest" description="Disordered" evidence="1">
    <location>
        <begin position="24"/>
        <end position="70"/>
    </location>
</feature>
<evidence type="ECO:0000313" key="2">
    <source>
        <dbReference type="EMBL" id="ELW66100.1"/>
    </source>
</evidence>
<organism evidence="2 3">
    <name type="scientific">Tupaia chinensis</name>
    <name type="common">Chinese tree shrew</name>
    <name type="synonym">Tupaia belangeri chinensis</name>
    <dbReference type="NCBI Taxonomy" id="246437"/>
    <lineage>
        <taxon>Eukaryota</taxon>
        <taxon>Metazoa</taxon>
        <taxon>Chordata</taxon>
        <taxon>Craniata</taxon>
        <taxon>Vertebrata</taxon>
        <taxon>Euteleostomi</taxon>
        <taxon>Mammalia</taxon>
        <taxon>Eutheria</taxon>
        <taxon>Euarchontoglires</taxon>
        <taxon>Scandentia</taxon>
        <taxon>Tupaiidae</taxon>
        <taxon>Tupaia</taxon>
    </lineage>
</organism>
<feature type="region of interest" description="Disordered" evidence="1">
    <location>
        <begin position="118"/>
        <end position="154"/>
    </location>
</feature>
<protein>
    <submittedName>
        <fullName evidence="2">Uncharacterized protein</fullName>
    </submittedName>
</protein>
<dbReference type="Proteomes" id="UP000011518">
    <property type="component" value="Unassembled WGS sequence"/>
</dbReference>
<feature type="compositionally biased region" description="Polar residues" evidence="1">
    <location>
        <begin position="34"/>
        <end position="48"/>
    </location>
</feature>
<sequence>MSRVTQPGLSGGWEVRDPVFRKKIQKRFQERTEIPTTGPAQTSLSQPEEPQLTLGPGSHQKHGRPEHVLEESASVEKPCFFLPDHTIFHGAAATTSSPNWVYHPKGKRHFLARSSNKVPEEWPDRSGPGRMPPQNESLCTGQPKAIVSPGTLRGEGDGRWEGEIRILSWVCNQEARWDYDVTFAFLQDTGGEKTTEGKLSFA</sequence>
<keyword evidence="3" id="KW-1185">Reference proteome</keyword>
<gene>
    <name evidence="2" type="ORF">TREES_T100014920</name>
</gene>
<dbReference type="AlphaFoldDB" id="L9KT57"/>
<reference evidence="3" key="1">
    <citation type="submission" date="2012-07" db="EMBL/GenBank/DDBJ databases">
        <title>Genome of the Chinese tree shrew, a rising model animal genetically related to primates.</title>
        <authorList>
            <person name="Zhang G."/>
            <person name="Fan Y."/>
            <person name="Yao Y."/>
            <person name="Huang Z."/>
        </authorList>
    </citation>
    <scope>NUCLEOTIDE SEQUENCE [LARGE SCALE GENOMIC DNA]</scope>
</reference>
<proteinExistence type="predicted"/>
<evidence type="ECO:0000313" key="3">
    <source>
        <dbReference type="Proteomes" id="UP000011518"/>
    </source>
</evidence>
<accession>L9KT57</accession>
<evidence type="ECO:0000256" key="1">
    <source>
        <dbReference type="SAM" id="MobiDB-lite"/>
    </source>
</evidence>
<name>L9KT57_TUPCH</name>